<dbReference type="EMBL" id="JBHLSW010000004">
    <property type="protein sequence ID" value="MFC0633512.1"/>
    <property type="molecule type" value="Genomic_DNA"/>
</dbReference>
<name>A0ABV6R1L7_9CAUL</name>
<gene>
    <name evidence="1" type="ORF">ACFFGE_06435</name>
</gene>
<dbReference type="RefSeq" id="WP_376835427.1">
    <property type="nucleotide sequence ID" value="NZ_JBHLSW010000004.1"/>
</dbReference>
<accession>A0ABV6R1L7</accession>
<protein>
    <submittedName>
        <fullName evidence="1">Uncharacterized protein</fullName>
    </submittedName>
</protein>
<organism evidence="1 2">
    <name type="scientific">Brevundimonas balnearis</name>
    <dbReference type="NCBI Taxonomy" id="1572858"/>
    <lineage>
        <taxon>Bacteria</taxon>
        <taxon>Pseudomonadati</taxon>
        <taxon>Pseudomonadota</taxon>
        <taxon>Alphaproteobacteria</taxon>
        <taxon>Caulobacterales</taxon>
        <taxon>Caulobacteraceae</taxon>
        <taxon>Brevundimonas</taxon>
    </lineage>
</organism>
<evidence type="ECO:0000313" key="2">
    <source>
        <dbReference type="Proteomes" id="UP001589906"/>
    </source>
</evidence>
<sequence>MFDFGRDLRRLFSRRRPAEDLGWVELLPVAALELEAKRASVDAGRVSAAQPHEAALKSAALWREHARRRGRLDSLERADAAAADAVLNAGDGGRRIAGRMSAIANLIARFDLVGGPEGLAAAGRMLEDLGDPPTDVLKAEAAVLHARLALRLGLLLAMPTARQDSLALADAALSAAEVVGLPTAMLDDLRLERAGALLEAGLADRDSRLLDQAGRLLREMVEASSAEARPLTRARALALCGVGLGALARMAGDAAARTQAVAMVEAATDLFTADHSPLDWAALLVARGDLEQPPSLAHLRAVERLLAPDASILAAALRERRLEQEALAAEKAGDLGALSKIEASLRRRLGARAAGVAEPPHAFDWIADQIALGHVAAARGRLLGRPAALPRLALAEAVALAKEEGAFALAARAEALLT</sequence>
<reference evidence="1 2" key="1">
    <citation type="submission" date="2024-09" db="EMBL/GenBank/DDBJ databases">
        <authorList>
            <person name="Sun Q."/>
            <person name="Mori K."/>
        </authorList>
    </citation>
    <scope>NUCLEOTIDE SEQUENCE [LARGE SCALE GENOMIC DNA]</scope>
    <source>
        <strain evidence="1 2">NCAIM B.02621</strain>
    </source>
</reference>
<comment type="caution">
    <text evidence="1">The sequence shown here is derived from an EMBL/GenBank/DDBJ whole genome shotgun (WGS) entry which is preliminary data.</text>
</comment>
<keyword evidence="2" id="KW-1185">Reference proteome</keyword>
<proteinExistence type="predicted"/>
<evidence type="ECO:0000313" key="1">
    <source>
        <dbReference type="EMBL" id="MFC0633512.1"/>
    </source>
</evidence>
<dbReference type="Proteomes" id="UP001589906">
    <property type="component" value="Unassembled WGS sequence"/>
</dbReference>